<dbReference type="EMBL" id="RDQO01000007">
    <property type="protein sequence ID" value="RMX03087.1"/>
    <property type="molecule type" value="Genomic_DNA"/>
</dbReference>
<feature type="domain" description="MobA-like NTP transferase" evidence="9">
    <location>
        <begin position="46"/>
        <end position="206"/>
    </location>
</feature>
<dbReference type="Gene3D" id="3.90.550.10">
    <property type="entry name" value="Spore Coat Polysaccharide Biosynthesis Protein SpsA, Chain A"/>
    <property type="match status" value="1"/>
</dbReference>
<protein>
    <recommendedName>
        <fullName evidence="8">Molybdenum cofactor guanylyltransferase</fullName>
        <shortName evidence="8">MoCo guanylyltransferase</shortName>
        <ecNumber evidence="8">2.7.7.77</ecNumber>
    </recommendedName>
    <alternativeName>
        <fullName evidence="8">GTP:molybdopterin guanylyltransferase</fullName>
    </alternativeName>
    <alternativeName>
        <fullName evidence="8">Mo-MPT guanylyltransferase</fullName>
    </alternativeName>
    <alternativeName>
        <fullName evidence="8">Molybdopterin guanylyltransferase</fullName>
    </alternativeName>
    <alternativeName>
        <fullName evidence="8">Molybdopterin-guanine dinucleotide synthase</fullName>
        <shortName evidence="8">MGD synthase</shortName>
    </alternativeName>
</protein>
<gene>
    <name evidence="8 10" type="primary">mobA</name>
    <name evidence="10" type="ORF">D8I35_17925</name>
</gene>
<evidence type="ECO:0000256" key="2">
    <source>
        <dbReference type="ARBA" id="ARBA00022679"/>
    </source>
</evidence>
<feature type="binding site" evidence="8">
    <location>
        <position position="62"/>
    </location>
    <ligand>
        <name>GTP</name>
        <dbReference type="ChEBI" id="CHEBI:37565"/>
    </ligand>
</feature>
<evidence type="ECO:0000313" key="11">
    <source>
        <dbReference type="Proteomes" id="UP000278006"/>
    </source>
</evidence>
<dbReference type="Pfam" id="PF12804">
    <property type="entry name" value="NTP_transf_3"/>
    <property type="match status" value="1"/>
</dbReference>
<evidence type="ECO:0000256" key="6">
    <source>
        <dbReference type="ARBA" id="ARBA00023134"/>
    </source>
</evidence>
<keyword evidence="2 8" id="KW-0808">Transferase</keyword>
<keyword evidence="5 8" id="KW-0460">Magnesium</keyword>
<dbReference type="GO" id="GO:0046872">
    <property type="term" value="F:metal ion binding"/>
    <property type="evidence" value="ECO:0007669"/>
    <property type="project" value="UniProtKB-KW"/>
</dbReference>
<dbReference type="GO" id="GO:0005737">
    <property type="term" value="C:cytoplasm"/>
    <property type="evidence" value="ECO:0007669"/>
    <property type="project" value="UniProtKB-SubCell"/>
</dbReference>
<feature type="binding site" evidence="8">
    <location>
        <position position="141"/>
    </location>
    <ligand>
        <name>GTP</name>
        <dbReference type="ChEBI" id="CHEBI:37565"/>
    </ligand>
</feature>
<comment type="function">
    <text evidence="8">Transfers a GMP moiety from GTP to Mo-molybdopterin (Mo-MPT) cofactor (Moco or molybdenum cofactor) to form Mo-molybdopterin guanine dinucleotide (Mo-MGD) cofactor.</text>
</comment>
<proteinExistence type="inferred from homology"/>
<evidence type="ECO:0000256" key="4">
    <source>
        <dbReference type="ARBA" id="ARBA00022741"/>
    </source>
</evidence>
<dbReference type="NCBIfam" id="TIGR02665">
    <property type="entry name" value="molyb_mobA"/>
    <property type="match status" value="1"/>
</dbReference>
<organism evidence="10 11">
    <name type="scientific">Corticibacter populi</name>
    <dbReference type="NCBI Taxonomy" id="1550736"/>
    <lineage>
        <taxon>Bacteria</taxon>
        <taxon>Pseudomonadati</taxon>
        <taxon>Pseudomonadota</taxon>
        <taxon>Betaproteobacteria</taxon>
        <taxon>Burkholderiales</taxon>
        <taxon>Comamonadaceae</taxon>
        <taxon>Corticibacter</taxon>
    </lineage>
</organism>
<comment type="subunit">
    <text evidence="8">Monomer.</text>
</comment>
<feature type="binding site" evidence="8">
    <location>
        <position position="108"/>
    </location>
    <ligand>
        <name>GTP</name>
        <dbReference type="ChEBI" id="CHEBI:37565"/>
    </ligand>
</feature>
<comment type="cofactor">
    <cofactor evidence="8">
        <name>Mg(2+)</name>
        <dbReference type="ChEBI" id="CHEBI:18420"/>
    </cofactor>
</comment>
<dbReference type="GO" id="GO:1902758">
    <property type="term" value="P:bis(molybdopterin guanine dinucleotide)molybdenum biosynthetic process"/>
    <property type="evidence" value="ECO:0007669"/>
    <property type="project" value="TreeGrafter"/>
</dbReference>
<evidence type="ECO:0000313" key="10">
    <source>
        <dbReference type="EMBL" id="RMX03087.1"/>
    </source>
</evidence>
<dbReference type="OrthoDB" id="9788394at2"/>
<evidence type="ECO:0000256" key="8">
    <source>
        <dbReference type="HAMAP-Rule" id="MF_00316"/>
    </source>
</evidence>
<dbReference type="EC" id="2.7.7.77" evidence="8"/>
<evidence type="ECO:0000256" key="7">
    <source>
        <dbReference type="ARBA" id="ARBA00023150"/>
    </source>
</evidence>
<feature type="binding site" evidence="8">
    <location>
        <begin position="49"/>
        <end position="51"/>
    </location>
    <ligand>
        <name>GTP</name>
        <dbReference type="ChEBI" id="CHEBI:37565"/>
    </ligand>
</feature>
<name>A0A3M6QJ77_9BURK</name>
<keyword evidence="1 8" id="KW-0963">Cytoplasm</keyword>
<keyword evidence="6 8" id="KW-0342">GTP-binding</keyword>
<dbReference type="CDD" id="cd02503">
    <property type="entry name" value="MobA"/>
    <property type="match status" value="1"/>
</dbReference>
<dbReference type="SUPFAM" id="SSF54690">
    <property type="entry name" value="Molybdopterin synthase subunit MoaE"/>
    <property type="match status" value="1"/>
</dbReference>
<dbReference type="PANTHER" id="PTHR19136">
    <property type="entry name" value="MOLYBDENUM COFACTOR GUANYLYLTRANSFERASE"/>
    <property type="match status" value="1"/>
</dbReference>
<comment type="similarity">
    <text evidence="8">Belongs to the MobA family.</text>
</comment>
<keyword evidence="10" id="KW-0548">Nucleotidyltransferase</keyword>
<evidence type="ECO:0000256" key="3">
    <source>
        <dbReference type="ARBA" id="ARBA00022723"/>
    </source>
</evidence>
<evidence type="ECO:0000256" key="5">
    <source>
        <dbReference type="ARBA" id="ARBA00022842"/>
    </source>
</evidence>
<accession>A0A3M6QJ77</accession>
<feature type="binding site" evidence="8">
    <location>
        <position position="141"/>
    </location>
    <ligand>
        <name>Mg(2+)</name>
        <dbReference type="ChEBI" id="CHEBI:18420"/>
    </ligand>
</feature>
<evidence type="ECO:0000256" key="1">
    <source>
        <dbReference type="ARBA" id="ARBA00022490"/>
    </source>
</evidence>
<comment type="catalytic activity">
    <reaction evidence="8">
        <text>Mo-molybdopterin + GTP + H(+) = Mo-molybdopterin guanine dinucleotide + diphosphate</text>
        <dbReference type="Rhea" id="RHEA:34243"/>
        <dbReference type="ChEBI" id="CHEBI:15378"/>
        <dbReference type="ChEBI" id="CHEBI:33019"/>
        <dbReference type="ChEBI" id="CHEBI:37565"/>
        <dbReference type="ChEBI" id="CHEBI:71302"/>
        <dbReference type="ChEBI" id="CHEBI:71310"/>
        <dbReference type="EC" id="2.7.7.77"/>
    </reaction>
</comment>
<keyword evidence="11" id="KW-1185">Reference proteome</keyword>
<evidence type="ECO:0000259" key="9">
    <source>
        <dbReference type="Pfam" id="PF12804"/>
    </source>
</evidence>
<dbReference type="InterPro" id="IPR029044">
    <property type="entry name" value="Nucleotide-diphossugar_trans"/>
</dbReference>
<dbReference type="Proteomes" id="UP000278006">
    <property type="component" value="Unassembled WGS sequence"/>
</dbReference>
<dbReference type="AlphaFoldDB" id="A0A3M6QJ77"/>
<comment type="subcellular location">
    <subcellularLocation>
        <location evidence="8">Cytoplasm</location>
    </subcellularLocation>
</comment>
<dbReference type="InterPro" id="IPR013482">
    <property type="entry name" value="Molybde_CF_guanTrfase"/>
</dbReference>
<dbReference type="PANTHER" id="PTHR19136:SF81">
    <property type="entry name" value="MOLYBDENUM COFACTOR GUANYLYLTRANSFERASE"/>
    <property type="match status" value="1"/>
</dbReference>
<keyword evidence="7 8" id="KW-0501">Molybdenum cofactor biosynthesis</keyword>
<keyword evidence="3 8" id="KW-0479">Metal-binding</keyword>
<dbReference type="GO" id="GO:0005525">
    <property type="term" value="F:GTP binding"/>
    <property type="evidence" value="ECO:0007669"/>
    <property type="project" value="UniProtKB-UniRule"/>
</dbReference>
<dbReference type="InterPro" id="IPR025877">
    <property type="entry name" value="MobA-like_NTP_Trfase"/>
</dbReference>
<comment type="domain">
    <text evidence="8">The N-terminal domain determines nucleotide recognition and specific binding, while the C-terminal domain determines the specific binding to the target protein.</text>
</comment>
<keyword evidence="4 8" id="KW-0547">Nucleotide-binding</keyword>
<dbReference type="HAMAP" id="MF_00316">
    <property type="entry name" value="MobA"/>
    <property type="match status" value="1"/>
</dbReference>
<dbReference type="GO" id="GO:0061603">
    <property type="term" value="F:molybdenum cofactor guanylyltransferase activity"/>
    <property type="evidence" value="ECO:0007669"/>
    <property type="project" value="UniProtKB-EC"/>
</dbReference>
<dbReference type="InterPro" id="IPR036563">
    <property type="entry name" value="MoaE_sf"/>
</dbReference>
<comment type="caution">
    <text evidence="8">Lacks conserved residue(s) required for the propagation of feature annotation.</text>
</comment>
<sequence>MDYLKTEAPFWKQECFADASAHWVEAKTSDQAARQRWQTGARRIGALVLAGGEGRRMDRRNKGLQSLHGQPLVRHVVQTLRPQVDWLAISANHDLAAYQALGLPVFSDEAALLGKGPLAGLASALPHIPPDLDALLIAPCDTPLLPTQLVARLGQALFAPGAPPAVMAATADGPHPSILLLRPALLLSLPRHLQQSEDRSLRGWLAHSGCARVFFDDAQAFININDLQTLAHLQTTAAAAPLSHP</sequence>
<dbReference type="Gene3D" id="3.90.1170.40">
    <property type="entry name" value="Molybdopterin biosynthesis MoaE subunit"/>
    <property type="match status" value="1"/>
</dbReference>
<reference evidence="10 11" key="1">
    <citation type="submission" date="2018-10" db="EMBL/GenBank/DDBJ databases">
        <title>Draft genome of Cortibacter populi DSM10536.</title>
        <authorList>
            <person name="Bernier A.-M."/>
            <person name="Bernard K."/>
        </authorList>
    </citation>
    <scope>NUCLEOTIDE SEQUENCE [LARGE SCALE GENOMIC DNA]</scope>
    <source>
        <strain evidence="10 11">DSM 105136</strain>
    </source>
</reference>
<comment type="caution">
    <text evidence="10">The sequence shown here is derived from an EMBL/GenBank/DDBJ whole genome shotgun (WGS) entry which is preliminary data.</text>
</comment>
<dbReference type="SUPFAM" id="SSF53448">
    <property type="entry name" value="Nucleotide-diphospho-sugar transferases"/>
    <property type="match status" value="1"/>
</dbReference>